<dbReference type="Pfam" id="PF11706">
    <property type="entry name" value="zf-CGNR"/>
    <property type="match status" value="1"/>
</dbReference>
<evidence type="ECO:0000259" key="1">
    <source>
        <dbReference type="Pfam" id="PF11706"/>
    </source>
</evidence>
<dbReference type="PANTHER" id="PTHR35525:SF3">
    <property type="entry name" value="BLL6575 PROTEIN"/>
    <property type="match status" value="1"/>
</dbReference>
<evidence type="ECO:0000313" key="3">
    <source>
        <dbReference type="Proteomes" id="UP000199213"/>
    </source>
</evidence>
<proteinExistence type="predicted"/>
<dbReference type="Gene3D" id="1.10.3300.10">
    <property type="entry name" value="Jann2411-like domain"/>
    <property type="match status" value="1"/>
</dbReference>
<dbReference type="Proteomes" id="UP000199213">
    <property type="component" value="Unassembled WGS sequence"/>
</dbReference>
<dbReference type="EMBL" id="FNFM01000002">
    <property type="protein sequence ID" value="SDJ82554.1"/>
    <property type="molecule type" value="Genomic_DNA"/>
</dbReference>
<keyword evidence="3" id="KW-1185">Reference proteome</keyword>
<protein>
    <submittedName>
        <fullName evidence="2">CGNR zinc finger domain-containing protein</fullName>
    </submittedName>
</protein>
<dbReference type="PANTHER" id="PTHR35525">
    <property type="entry name" value="BLL6575 PROTEIN"/>
    <property type="match status" value="1"/>
</dbReference>
<dbReference type="InterPro" id="IPR023286">
    <property type="entry name" value="ABATE_dom_sf"/>
</dbReference>
<organism evidence="2 3">
    <name type="scientific">Actinopolyspora mzabensis</name>
    <dbReference type="NCBI Taxonomy" id="995066"/>
    <lineage>
        <taxon>Bacteria</taxon>
        <taxon>Bacillati</taxon>
        <taxon>Actinomycetota</taxon>
        <taxon>Actinomycetes</taxon>
        <taxon>Actinopolysporales</taxon>
        <taxon>Actinopolysporaceae</taxon>
        <taxon>Actinopolyspora</taxon>
    </lineage>
</organism>
<dbReference type="AlphaFoldDB" id="A0A1G8WWE6"/>
<gene>
    <name evidence="2" type="ORF">SAMN04487820_102257</name>
</gene>
<dbReference type="SUPFAM" id="SSF160904">
    <property type="entry name" value="Jann2411-like"/>
    <property type="match status" value="1"/>
</dbReference>
<sequence>MIMTSQPRYRKESLAYDGTVNSKAVAAVAPNGLSAAPSEPVGPDTEQDIDLLLAFLNTVDAETGTDVLAETEQWQQWCLRHTGQASVDTAAAREIRDLMRDSISCGSGESTAIPPATAEWPVRIHLEEGVPVASGSDALGAVLAAASRIATVGRWHRIKICPATNCLWAFYDRSRNRSRTWCSMRVCGNREKARSWRERHTPH</sequence>
<accession>A0A1G8WWE6</accession>
<dbReference type="InterPro" id="IPR021005">
    <property type="entry name" value="Znf_CGNR"/>
</dbReference>
<feature type="domain" description="Zinc finger CGNR" evidence="1">
    <location>
        <begin position="157"/>
        <end position="200"/>
    </location>
</feature>
<name>A0A1G8WWE6_ACTMZ</name>
<dbReference type="InterPro" id="IPR010852">
    <property type="entry name" value="ABATE"/>
</dbReference>
<dbReference type="RefSeq" id="WP_245693804.1">
    <property type="nucleotide sequence ID" value="NZ_FNFM01000002.1"/>
</dbReference>
<evidence type="ECO:0000313" key="2">
    <source>
        <dbReference type="EMBL" id="SDJ82554.1"/>
    </source>
</evidence>
<reference evidence="3" key="1">
    <citation type="submission" date="2016-10" db="EMBL/GenBank/DDBJ databases">
        <authorList>
            <person name="Varghese N."/>
            <person name="Submissions S."/>
        </authorList>
    </citation>
    <scope>NUCLEOTIDE SEQUENCE [LARGE SCALE GENOMIC DNA]</scope>
    <source>
        <strain evidence="3">DSM 45460</strain>
    </source>
</reference>